<comment type="caution">
    <text evidence="2">The sequence shown here is derived from an EMBL/GenBank/DDBJ whole genome shotgun (WGS) entry which is preliminary data.</text>
</comment>
<dbReference type="OrthoDB" id="2365677at2"/>
<keyword evidence="1" id="KW-0812">Transmembrane</keyword>
<evidence type="ECO:0000256" key="1">
    <source>
        <dbReference type="SAM" id="Phobius"/>
    </source>
</evidence>
<evidence type="ECO:0000313" key="2">
    <source>
        <dbReference type="EMBL" id="TDR50592.1"/>
    </source>
</evidence>
<dbReference type="STRING" id="1265846.PROCOU_11398"/>
<dbReference type="AlphaFoldDB" id="A0A4R6ZF14"/>
<feature type="transmembrane region" description="Helical" evidence="1">
    <location>
        <begin position="7"/>
        <end position="25"/>
    </location>
</feature>
<gene>
    <name evidence="2" type="ORF">DFP96_11917</name>
</gene>
<organism evidence="2 3">
    <name type="scientific">Listeria rocourtiae</name>
    <dbReference type="NCBI Taxonomy" id="647910"/>
    <lineage>
        <taxon>Bacteria</taxon>
        <taxon>Bacillati</taxon>
        <taxon>Bacillota</taxon>
        <taxon>Bacilli</taxon>
        <taxon>Bacillales</taxon>
        <taxon>Listeriaceae</taxon>
        <taxon>Listeria</taxon>
    </lineage>
</organism>
<reference evidence="2 3" key="1">
    <citation type="submission" date="2019-03" db="EMBL/GenBank/DDBJ databases">
        <title>Genomic Encyclopedia of Type Strains, Phase III (KMG-III): the genomes of soil and plant-associated and newly described type strains.</title>
        <authorList>
            <person name="Whitman W."/>
        </authorList>
    </citation>
    <scope>NUCLEOTIDE SEQUENCE [LARGE SCALE GENOMIC DNA]</scope>
    <source>
        <strain evidence="2 3">CECT 7972</strain>
    </source>
</reference>
<dbReference type="Proteomes" id="UP000295558">
    <property type="component" value="Unassembled WGS sequence"/>
</dbReference>
<accession>A0A4R6ZF14</accession>
<dbReference type="RefSeq" id="WP_036072089.1">
    <property type="nucleotide sequence ID" value="NZ_JAARQJ010000001.1"/>
</dbReference>
<name>A0A4R6ZF14_9LIST</name>
<keyword evidence="1" id="KW-0472">Membrane</keyword>
<sequence length="68" mass="8163">MNNFFKYLFTVILAIIGLNILFKVIGITMHFLFPLLGLALVVYLLYRIWGNPRNCNRRNTSKHDRYEW</sequence>
<keyword evidence="3" id="KW-1185">Reference proteome</keyword>
<feature type="transmembrane region" description="Helical" evidence="1">
    <location>
        <begin position="31"/>
        <end position="49"/>
    </location>
</feature>
<protein>
    <submittedName>
        <fullName evidence="2">Uncharacterized protein</fullName>
    </submittedName>
</protein>
<keyword evidence="1" id="KW-1133">Transmembrane helix</keyword>
<evidence type="ECO:0000313" key="3">
    <source>
        <dbReference type="Proteomes" id="UP000295558"/>
    </source>
</evidence>
<dbReference type="EMBL" id="SNZK01000019">
    <property type="protein sequence ID" value="TDR50592.1"/>
    <property type="molecule type" value="Genomic_DNA"/>
</dbReference>
<proteinExistence type="predicted"/>